<dbReference type="InterPro" id="IPR001789">
    <property type="entry name" value="Sig_transdc_resp-reg_receiver"/>
</dbReference>
<evidence type="ECO:0000259" key="2">
    <source>
        <dbReference type="PROSITE" id="PS50110"/>
    </source>
</evidence>
<dbReference type="SUPFAM" id="SSF52172">
    <property type="entry name" value="CheY-like"/>
    <property type="match status" value="1"/>
</dbReference>
<dbReference type="GO" id="GO:0051782">
    <property type="term" value="P:negative regulation of cell division"/>
    <property type="evidence" value="ECO:0007669"/>
    <property type="project" value="TreeGrafter"/>
</dbReference>
<dbReference type="InterPro" id="IPR002586">
    <property type="entry name" value="CobQ/CobB/MinD/ParA_Nub-bd_dom"/>
</dbReference>
<dbReference type="PANTHER" id="PTHR43384:SF13">
    <property type="entry name" value="SLR0110 PROTEIN"/>
    <property type="match status" value="1"/>
</dbReference>
<feature type="modified residue" description="4-aspartylphosphate" evidence="1">
    <location>
        <position position="54"/>
    </location>
</feature>
<dbReference type="RefSeq" id="WP_337312647.1">
    <property type="nucleotide sequence ID" value="NZ_JAEKNS010000122.1"/>
</dbReference>
<gene>
    <name evidence="3" type="ORF">JF886_11645</name>
</gene>
<dbReference type="AlphaFoldDB" id="A0A934N6J7"/>
<accession>A0A934N6J7</accession>
<dbReference type="InterPro" id="IPR050625">
    <property type="entry name" value="ParA/MinD_ATPase"/>
</dbReference>
<comment type="caution">
    <text evidence="3">The sequence shown here is derived from an EMBL/GenBank/DDBJ whole genome shotgun (WGS) entry which is preliminary data.</text>
</comment>
<proteinExistence type="predicted"/>
<keyword evidence="1" id="KW-0597">Phosphoprotein</keyword>
<evidence type="ECO:0000313" key="3">
    <source>
        <dbReference type="EMBL" id="MBJ7595489.1"/>
    </source>
</evidence>
<dbReference type="Gene3D" id="3.40.50.2300">
    <property type="match status" value="1"/>
</dbReference>
<dbReference type="InterPro" id="IPR027417">
    <property type="entry name" value="P-loop_NTPase"/>
</dbReference>
<dbReference type="Pfam" id="PF00072">
    <property type="entry name" value="Response_reg"/>
    <property type="match status" value="1"/>
</dbReference>
<dbReference type="Pfam" id="PF01656">
    <property type="entry name" value="CbiA"/>
    <property type="match status" value="1"/>
</dbReference>
<reference evidence="3 4" key="1">
    <citation type="submission" date="2020-10" db="EMBL/GenBank/DDBJ databases">
        <title>Ca. Dormibacterota MAGs.</title>
        <authorList>
            <person name="Montgomery K."/>
        </authorList>
    </citation>
    <scope>NUCLEOTIDE SEQUENCE [LARGE SCALE GENOMIC DNA]</scope>
    <source>
        <strain evidence="3">SC8812_S17_18</strain>
    </source>
</reference>
<dbReference type="PANTHER" id="PTHR43384">
    <property type="entry name" value="SEPTUM SITE-DETERMINING PROTEIN MIND HOMOLOG, CHLOROPLASTIC-RELATED"/>
    <property type="match status" value="1"/>
</dbReference>
<name>A0A934N6J7_9BACT</name>
<dbReference type="GO" id="GO:0016887">
    <property type="term" value="F:ATP hydrolysis activity"/>
    <property type="evidence" value="ECO:0007669"/>
    <property type="project" value="TreeGrafter"/>
</dbReference>
<dbReference type="GO" id="GO:0005524">
    <property type="term" value="F:ATP binding"/>
    <property type="evidence" value="ECO:0007669"/>
    <property type="project" value="TreeGrafter"/>
</dbReference>
<dbReference type="PROSITE" id="PS50110">
    <property type="entry name" value="RESPONSE_REGULATORY"/>
    <property type="match status" value="1"/>
</dbReference>
<dbReference type="InterPro" id="IPR011006">
    <property type="entry name" value="CheY-like_superfamily"/>
</dbReference>
<dbReference type="Proteomes" id="UP000606991">
    <property type="component" value="Unassembled WGS sequence"/>
</dbReference>
<dbReference type="Gene3D" id="3.40.50.300">
    <property type="entry name" value="P-loop containing nucleotide triphosphate hydrolases"/>
    <property type="match status" value="1"/>
</dbReference>
<dbReference type="SUPFAM" id="SSF52540">
    <property type="entry name" value="P-loop containing nucleoside triphosphate hydrolases"/>
    <property type="match status" value="1"/>
</dbReference>
<dbReference type="GO" id="GO:0000160">
    <property type="term" value="P:phosphorelay signal transduction system"/>
    <property type="evidence" value="ECO:0007669"/>
    <property type="project" value="InterPro"/>
</dbReference>
<protein>
    <submittedName>
        <fullName evidence="3">Response regulator</fullName>
    </submittedName>
</protein>
<dbReference type="GO" id="GO:0005829">
    <property type="term" value="C:cytosol"/>
    <property type="evidence" value="ECO:0007669"/>
    <property type="project" value="TreeGrafter"/>
</dbReference>
<organism evidence="3 4">
    <name type="scientific">Candidatus Aeolococcus gillhamiae</name>
    <dbReference type="NCBI Taxonomy" id="3127015"/>
    <lineage>
        <taxon>Bacteria</taxon>
        <taxon>Bacillati</taxon>
        <taxon>Candidatus Dormiibacterota</taxon>
        <taxon>Candidatus Dormibacteria</taxon>
        <taxon>Candidatus Aeolococcales</taxon>
        <taxon>Candidatus Aeolococcaceae</taxon>
        <taxon>Candidatus Aeolococcus</taxon>
    </lineage>
</organism>
<feature type="domain" description="Response regulatory" evidence="2">
    <location>
        <begin position="3"/>
        <end position="119"/>
    </location>
</feature>
<evidence type="ECO:0000313" key="4">
    <source>
        <dbReference type="Proteomes" id="UP000606991"/>
    </source>
</evidence>
<sequence length="411" mass="44263">MIRLLIVDDISSTRDNLQKLLSFEDDIEVAGTASDGREGLEAAHRLQPDIVLTDVNMPVMDGIQLTETLASELPTSPVIIMSVQGERDYLRRAMQAGAREFLIKPFSHDELVAAIRRVYQLEQKKGTFLAKTAPAQPDAPAAPRSNAPAEVLLVFSGKGGVGKSLIATNLAVALAEQTGGRVALVDLDLQFGDIGVMLNLDHSRSITELVDGSSGIDDESVGEVVATGPSGVKVLLAPISPELADLVTAEHVRTVIAELRRGYDYVIVDSASHLTEFNLEVIELAQRVLVVTALTIPAIKDAKLTLKVLESLSVDAESIMLVVNRVDGYADFNQESIEQSLRTPVAVSIPHDPRVIGDAITRGLPFVTAHPEAEVSRAIRELVARIVPERAMAAAVPESGDRKRRKGLFGR</sequence>
<dbReference type="EMBL" id="JAEKNS010000122">
    <property type="protein sequence ID" value="MBJ7595489.1"/>
    <property type="molecule type" value="Genomic_DNA"/>
</dbReference>
<dbReference type="GO" id="GO:0009898">
    <property type="term" value="C:cytoplasmic side of plasma membrane"/>
    <property type="evidence" value="ECO:0007669"/>
    <property type="project" value="TreeGrafter"/>
</dbReference>
<dbReference type="CDD" id="cd17536">
    <property type="entry name" value="REC_YesN-like"/>
    <property type="match status" value="1"/>
</dbReference>
<dbReference type="SMART" id="SM00448">
    <property type="entry name" value="REC"/>
    <property type="match status" value="1"/>
</dbReference>
<evidence type="ECO:0000256" key="1">
    <source>
        <dbReference type="PROSITE-ProRule" id="PRU00169"/>
    </source>
</evidence>